<dbReference type="Proteomes" id="UP001521137">
    <property type="component" value="Unassembled WGS sequence"/>
</dbReference>
<dbReference type="Pfam" id="PF04954">
    <property type="entry name" value="SIP"/>
    <property type="match status" value="1"/>
</dbReference>
<dbReference type="EMBL" id="JAKGAS010000003">
    <property type="protein sequence ID" value="MCF2948045.1"/>
    <property type="molecule type" value="Genomic_DNA"/>
</dbReference>
<dbReference type="InterPro" id="IPR013113">
    <property type="entry name" value="SIP_FAD-bd"/>
</dbReference>
<comment type="similarity">
    <text evidence="1">Belongs to the SIP oxidoreductase family.</text>
</comment>
<protein>
    <submittedName>
        <fullName evidence="3">Siderophore-interacting protein</fullName>
    </submittedName>
</protein>
<dbReference type="PROSITE" id="PS51384">
    <property type="entry name" value="FAD_FR"/>
    <property type="match status" value="1"/>
</dbReference>
<evidence type="ECO:0000256" key="1">
    <source>
        <dbReference type="ARBA" id="ARBA00035644"/>
    </source>
</evidence>
<sequence>MKKPAPLQLTVLDSIQVTPNMQRLVLKGDGLVNFPEDCSGSYIKFLFNQAGGPDLSLLGSGQRPSMRTYTIRGFSKANRSIEVDFVRHLSNDLTNGFAARWAINAQVGDTINIAGPGNIKAINTHADWFLMVADMTALPALSAKIRQLPGTAKGYAVIQVTEKSDIQPIEGPQNMQLIWLTQQESLAAKVKSLDWLDGTASIWTACEFDAMRELRSYFQDDKQVDREHIYISSYWKNGVTEDGHKAIKQQDAQQS</sequence>
<dbReference type="RefSeq" id="WP_235311611.1">
    <property type="nucleotide sequence ID" value="NZ_JAKGAS010000003.1"/>
</dbReference>
<dbReference type="InterPro" id="IPR039261">
    <property type="entry name" value="FNR_nucleotide-bd"/>
</dbReference>
<comment type="caution">
    <text evidence="3">The sequence shown here is derived from an EMBL/GenBank/DDBJ whole genome shotgun (WGS) entry which is preliminary data.</text>
</comment>
<evidence type="ECO:0000313" key="3">
    <source>
        <dbReference type="EMBL" id="MCF2948045.1"/>
    </source>
</evidence>
<accession>A0ABS9D6J3</accession>
<keyword evidence="4" id="KW-1185">Reference proteome</keyword>
<evidence type="ECO:0000313" key="4">
    <source>
        <dbReference type="Proteomes" id="UP001521137"/>
    </source>
</evidence>
<dbReference type="InterPro" id="IPR017938">
    <property type="entry name" value="Riboflavin_synthase-like_b-brl"/>
</dbReference>
<organism evidence="3 4">
    <name type="scientific">Paraglaciecola algarum</name>
    <dbReference type="NCBI Taxonomy" id="3050085"/>
    <lineage>
        <taxon>Bacteria</taxon>
        <taxon>Pseudomonadati</taxon>
        <taxon>Pseudomonadota</taxon>
        <taxon>Gammaproteobacteria</taxon>
        <taxon>Alteromonadales</taxon>
        <taxon>Alteromonadaceae</taxon>
        <taxon>Paraglaciecola</taxon>
    </lineage>
</organism>
<dbReference type="CDD" id="cd06193">
    <property type="entry name" value="siderophore_interacting"/>
    <property type="match status" value="1"/>
</dbReference>
<feature type="domain" description="FAD-binding FR-type" evidence="2">
    <location>
        <begin position="4"/>
        <end position="123"/>
    </location>
</feature>
<dbReference type="InterPro" id="IPR039374">
    <property type="entry name" value="SIP_fam"/>
</dbReference>
<reference evidence="3 4" key="1">
    <citation type="submission" date="2022-01" db="EMBL/GenBank/DDBJ databases">
        <title>Paraglaciecola sp. G1-23.</title>
        <authorList>
            <person name="Jin M.S."/>
            <person name="Han D.M."/>
            <person name="Kim H.M."/>
            <person name="Jeon C.O."/>
        </authorList>
    </citation>
    <scope>NUCLEOTIDE SEQUENCE [LARGE SCALE GENOMIC DNA]</scope>
    <source>
        <strain evidence="3 4">G1-23</strain>
    </source>
</reference>
<dbReference type="SUPFAM" id="SSF63380">
    <property type="entry name" value="Riboflavin synthase domain-like"/>
    <property type="match status" value="1"/>
</dbReference>
<proteinExistence type="inferred from homology"/>
<dbReference type="PANTHER" id="PTHR30157">
    <property type="entry name" value="FERRIC REDUCTASE, NADPH-DEPENDENT"/>
    <property type="match status" value="1"/>
</dbReference>
<evidence type="ECO:0000259" key="2">
    <source>
        <dbReference type="PROSITE" id="PS51384"/>
    </source>
</evidence>
<gene>
    <name evidence="3" type="ORF">L0668_08005</name>
</gene>
<name>A0ABS9D6J3_9ALTE</name>
<dbReference type="Gene3D" id="2.40.30.10">
    <property type="entry name" value="Translation factors"/>
    <property type="match status" value="1"/>
</dbReference>
<dbReference type="Gene3D" id="3.40.50.80">
    <property type="entry name" value="Nucleotide-binding domain of ferredoxin-NADP reductase (FNR) module"/>
    <property type="match status" value="1"/>
</dbReference>
<dbReference type="PANTHER" id="PTHR30157:SF0">
    <property type="entry name" value="NADPH-DEPENDENT FERRIC-CHELATE REDUCTASE"/>
    <property type="match status" value="1"/>
</dbReference>
<dbReference type="Pfam" id="PF08021">
    <property type="entry name" value="FAD_binding_9"/>
    <property type="match status" value="1"/>
</dbReference>
<dbReference type="InterPro" id="IPR007037">
    <property type="entry name" value="SIP_rossman_dom"/>
</dbReference>
<dbReference type="InterPro" id="IPR017927">
    <property type="entry name" value="FAD-bd_FR_type"/>
</dbReference>